<evidence type="ECO:0000256" key="1">
    <source>
        <dbReference type="ARBA" id="ARBA00023015"/>
    </source>
</evidence>
<keyword evidence="1" id="KW-0805">Transcription regulation</keyword>
<dbReference type="InterPro" id="IPR014710">
    <property type="entry name" value="RmlC-like_jellyroll"/>
</dbReference>
<dbReference type="KEGG" id="mik:FOE78_21025"/>
<dbReference type="Pfam" id="PF12833">
    <property type="entry name" value="HTH_18"/>
    <property type="match status" value="1"/>
</dbReference>
<evidence type="ECO:0000256" key="3">
    <source>
        <dbReference type="ARBA" id="ARBA00023159"/>
    </source>
</evidence>
<dbReference type="InterPro" id="IPR018060">
    <property type="entry name" value="HTH_AraC"/>
</dbReference>
<dbReference type="SUPFAM" id="SSF51215">
    <property type="entry name" value="Regulatory protein AraC"/>
    <property type="match status" value="1"/>
</dbReference>
<dbReference type="SUPFAM" id="SSF46689">
    <property type="entry name" value="Homeodomain-like"/>
    <property type="match status" value="1"/>
</dbReference>
<organism evidence="6 7">
    <name type="scientific">Microlunatus elymi</name>
    <dbReference type="NCBI Taxonomy" id="2596828"/>
    <lineage>
        <taxon>Bacteria</taxon>
        <taxon>Bacillati</taxon>
        <taxon>Actinomycetota</taxon>
        <taxon>Actinomycetes</taxon>
        <taxon>Propionibacteriales</taxon>
        <taxon>Propionibacteriaceae</taxon>
        <taxon>Microlunatus</taxon>
    </lineage>
</organism>
<reference evidence="6 7" key="1">
    <citation type="submission" date="2019-07" db="EMBL/GenBank/DDBJ databases">
        <title>Microlunatus dokdonensis sp. nov. isolated from the rhizospheric soil of the wild plant Elymus tsukushiensis.</title>
        <authorList>
            <person name="Ghim S.-Y."/>
            <person name="Hwang Y.-J."/>
            <person name="Son J.-S."/>
            <person name="Shin J.-H."/>
        </authorList>
    </citation>
    <scope>NUCLEOTIDE SEQUENCE [LARGE SCALE GENOMIC DNA]</scope>
    <source>
        <strain evidence="6 7">KUDC0627</strain>
    </source>
</reference>
<protein>
    <submittedName>
        <fullName evidence="6">AraC family transcriptional regulator</fullName>
    </submittedName>
</protein>
<dbReference type="InterPro" id="IPR009057">
    <property type="entry name" value="Homeodomain-like_sf"/>
</dbReference>
<evidence type="ECO:0000256" key="2">
    <source>
        <dbReference type="ARBA" id="ARBA00023125"/>
    </source>
</evidence>
<proteinExistence type="predicted"/>
<dbReference type="Pfam" id="PF02311">
    <property type="entry name" value="AraC_binding"/>
    <property type="match status" value="1"/>
</dbReference>
<dbReference type="Gene3D" id="1.10.10.60">
    <property type="entry name" value="Homeodomain-like"/>
    <property type="match status" value="1"/>
</dbReference>
<dbReference type="SMART" id="SM00342">
    <property type="entry name" value="HTH_ARAC"/>
    <property type="match status" value="1"/>
</dbReference>
<keyword evidence="2" id="KW-0238">DNA-binding</keyword>
<sequence>MTSDLAAPGTALAEIASAGAIVRLPGLLDHCRVEGFEADFTSWGFYEPEPWRNYWHRHSFYEVCLCYAGTGRFSHGDDEYTVGPGQLFLARPGVVHEIESDPDDPLGIAFWGFGLLARSSAPRIGSRGWWTGLDTGPVVSRRLGSIPALLSALATEADRPRSGHRGLCRSLGAALIIETGRAFADDSVIEVTPVRQQPGQQAYALMHRYLRDNLARPITVREVAAAVHLSQRHAERLFIDNGGRPMMATLRELRMASAAQLLLEDRTVTETAAQVGYGDLPSFRAAFRSRYGQSPVEFRRTRGTRHEAD</sequence>
<keyword evidence="7" id="KW-1185">Reference proteome</keyword>
<evidence type="ECO:0000256" key="4">
    <source>
        <dbReference type="ARBA" id="ARBA00023163"/>
    </source>
</evidence>
<dbReference type="PROSITE" id="PS00041">
    <property type="entry name" value="HTH_ARAC_FAMILY_1"/>
    <property type="match status" value="1"/>
</dbReference>
<dbReference type="GO" id="GO:0003700">
    <property type="term" value="F:DNA-binding transcription factor activity"/>
    <property type="evidence" value="ECO:0007669"/>
    <property type="project" value="InterPro"/>
</dbReference>
<dbReference type="GO" id="GO:0043565">
    <property type="term" value="F:sequence-specific DNA binding"/>
    <property type="evidence" value="ECO:0007669"/>
    <property type="project" value="InterPro"/>
</dbReference>
<dbReference type="InterPro" id="IPR018062">
    <property type="entry name" value="HTH_AraC-typ_CS"/>
</dbReference>
<dbReference type="PROSITE" id="PS01124">
    <property type="entry name" value="HTH_ARAC_FAMILY_2"/>
    <property type="match status" value="1"/>
</dbReference>
<dbReference type="PANTHER" id="PTHR46796">
    <property type="entry name" value="HTH-TYPE TRANSCRIPTIONAL ACTIVATOR RHAS-RELATED"/>
    <property type="match status" value="1"/>
</dbReference>
<dbReference type="InterPro" id="IPR003313">
    <property type="entry name" value="AraC-bd"/>
</dbReference>
<accession>A0A516Q4B2</accession>
<evidence type="ECO:0000313" key="7">
    <source>
        <dbReference type="Proteomes" id="UP000319263"/>
    </source>
</evidence>
<keyword evidence="4" id="KW-0804">Transcription</keyword>
<dbReference type="Gene3D" id="2.60.120.10">
    <property type="entry name" value="Jelly Rolls"/>
    <property type="match status" value="1"/>
</dbReference>
<name>A0A516Q4B2_9ACTN</name>
<dbReference type="AlphaFoldDB" id="A0A516Q4B2"/>
<dbReference type="Proteomes" id="UP000319263">
    <property type="component" value="Chromosome"/>
</dbReference>
<dbReference type="OrthoDB" id="2060755at2"/>
<feature type="domain" description="HTH araC/xylS-type" evidence="5">
    <location>
        <begin position="204"/>
        <end position="301"/>
    </location>
</feature>
<gene>
    <name evidence="6" type="ORF">FOE78_21025</name>
</gene>
<dbReference type="InterPro" id="IPR037923">
    <property type="entry name" value="HTH-like"/>
</dbReference>
<evidence type="ECO:0000313" key="6">
    <source>
        <dbReference type="EMBL" id="QDP98051.1"/>
    </source>
</evidence>
<dbReference type="RefSeq" id="WP_143987998.1">
    <property type="nucleotide sequence ID" value="NZ_CP041692.1"/>
</dbReference>
<dbReference type="EMBL" id="CP041692">
    <property type="protein sequence ID" value="QDP98051.1"/>
    <property type="molecule type" value="Genomic_DNA"/>
</dbReference>
<keyword evidence="3" id="KW-0010">Activator</keyword>
<dbReference type="InterPro" id="IPR050204">
    <property type="entry name" value="AraC_XylS_family_regulators"/>
</dbReference>
<evidence type="ECO:0000259" key="5">
    <source>
        <dbReference type="PROSITE" id="PS01124"/>
    </source>
</evidence>